<sequence length="158" mass="18067">MRHLYELQNRLNRDFFALFPDKPKGEREVLTALVAEVGELANELKPLWAWWKPDGEIDQAKALEEAADVLFFALTLDLVRDLVYYNTNFSSTILPNPPKAFHLLLIALGEAIAGGYPVAPDFLFALTHLWDYDTLESAYLRKYEVNLKRIESAKALAR</sequence>
<dbReference type="RefSeq" id="YP_001467882.1">
    <property type="nucleotide sequence ID" value="NC_009803.1"/>
</dbReference>
<protein>
    <submittedName>
        <fullName evidence="1">dUTP diphosphatase</fullName>
    </submittedName>
</protein>
<dbReference type="Gene3D" id="1.10.4010.10">
    <property type="entry name" value="Type II deoxyuridine triphosphatase"/>
    <property type="match status" value="1"/>
</dbReference>
<dbReference type="InterPro" id="IPR014871">
    <property type="entry name" value="dUTPase/dCTP_pyrophosphatase"/>
</dbReference>
<dbReference type="CDD" id="cd11527">
    <property type="entry name" value="NTP-PPase_dUTPase"/>
    <property type="match status" value="1"/>
</dbReference>
<dbReference type="Pfam" id="PF08761">
    <property type="entry name" value="dUTPase_2"/>
    <property type="match status" value="1"/>
</dbReference>
<dbReference type="KEGG" id="vg:5600499"/>
<keyword evidence="2" id="KW-1185">Reference proteome</keyword>
<accession>A7XX53</accession>
<organism evidence="1 2">
    <name type="scientific">Thermus virus P23-45</name>
    <name type="common">Thermus thermophilus phage P23-45</name>
    <dbReference type="NCBI Taxonomy" id="2914006"/>
    <lineage>
        <taxon>Viruses</taxon>
        <taxon>Duplodnaviria</taxon>
        <taxon>Heunggongvirae</taxon>
        <taxon>Uroviricota</taxon>
        <taxon>Caudoviricetes</taxon>
        <taxon>Oshimavirus</taxon>
        <taxon>Oshimavirus P2345</taxon>
    </lineage>
</organism>
<evidence type="ECO:0000313" key="1">
    <source>
        <dbReference type="EMBL" id="ABU96862.1"/>
    </source>
</evidence>
<dbReference type="GeneID" id="5600499"/>
<evidence type="ECO:0000313" key="2">
    <source>
        <dbReference type="Proteomes" id="UP000001132"/>
    </source>
</evidence>
<dbReference type="SUPFAM" id="SSF101386">
    <property type="entry name" value="all-alpha NTP pyrophosphatases"/>
    <property type="match status" value="1"/>
</dbReference>
<dbReference type="EMBL" id="EU100883">
    <property type="protein sequence ID" value="ABU96862.1"/>
    <property type="molecule type" value="Genomic_DNA"/>
</dbReference>
<gene>
    <name evidence="1" type="ORF">P23p29</name>
</gene>
<name>A7XX53_BP234</name>
<reference evidence="1 2" key="1">
    <citation type="journal article" date="2008" name="J. Mol. Biol.">
        <title>Genome comparison and proteomic characterization of Thermus thermophilus bacteriophages P23-45 and P74-26: siphoviruses with triplex-forming sequences and the longest known tails.</title>
        <authorList>
            <person name="Minakhin L."/>
            <person name="Goel M."/>
            <person name="Berdygulova Z."/>
            <person name="Ramanculov E."/>
            <person name="Florens L."/>
            <person name="Glazko G."/>
            <person name="Karamychev V.N."/>
            <person name="Slesarev A.I."/>
            <person name="Kozyavkin S.A."/>
            <person name="Khromov I."/>
            <person name="Ackermann H.W."/>
            <person name="Washburn M."/>
            <person name="Mushegian A."/>
            <person name="Severinov K."/>
        </authorList>
    </citation>
    <scope>NUCLEOTIDE SEQUENCE</scope>
</reference>
<organismHost>
    <name type="scientific">Thermus thermophilus</name>
    <dbReference type="NCBI Taxonomy" id="274"/>
</organismHost>
<proteinExistence type="predicted"/>
<dbReference type="Proteomes" id="UP000001132">
    <property type="component" value="Segment"/>
</dbReference>